<dbReference type="EMBL" id="FCOA02000004">
    <property type="protein sequence ID" value="SAK52351.1"/>
    <property type="molecule type" value="Genomic_DNA"/>
</dbReference>
<organism evidence="3 4">
    <name type="scientific">Caballeronia hypogeia</name>
    <dbReference type="NCBI Taxonomy" id="1777140"/>
    <lineage>
        <taxon>Bacteria</taxon>
        <taxon>Pseudomonadati</taxon>
        <taxon>Pseudomonadota</taxon>
        <taxon>Betaproteobacteria</taxon>
        <taxon>Burkholderiales</taxon>
        <taxon>Burkholderiaceae</taxon>
        <taxon>Caballeronia</taxon>
    </lineage>
</organism>
<feature type="chain" id="PRO_5007620025" description="Purine nucleoside phosphorylase" evidence="2">
    <location>
        <begin position="20"/>
        <end position="93"/>
    </location>
</feature>
<dbReference type="Pfam" id="PF13663">
    <property type="entry name" value="DUF4148"/>
    <property type="match status" value="1"/>
</dbReference>
<evidence type="ECO:0000256" key="1">
    <source>
        <dbReference type="SAM" id="MobiDB-lite"/>
    </source>
</evidence>
<dbReference type="InterPro" id="IPR025421">
    <property type="entry name" value="DUF4148"/>
</dbReference>
<sequence length="93" mass="9902">MKSSRYALMLALCTSPIWAEAHGDGPSSGKTTAQARADLEKAWQDGLLPHNDKDYPPSAASIERNKKRYAGAHPETDAADASAQTDTSPAFGK</sequence>
<dbReference type="AlphaFoldDB" id="A0A158A3F2"/>
<protein>
    <recommendedName>
        <fullName evidence="5">Purine nucleoside phosphorylase</fullName>
    </recommendedName>
</protein>
<feature type="compositionally biased region" description="Low complexity" evidence="1">
    <location>
        <begin position="79"/>
        <end position="93"/>
    </location>
</feature>
<comment type="caution">
    <text evidence="3">The sequence shown here is derived from an EMBL/GenBank/DDBJ whole genome shotgun (WGS) entry which is preliminary data.</text>
</comment>
<dbReference type="RefSeq" id="WP_063963464.1">
    <property type="nucleotide sequence ID" value="NZ_FCOA02000004.1"/>
</dbReference>
<evidence type="ECO:0000313" key="4">
    <source>
        <dbReference type="Proteomes" id="UP000054851"/>
    </source>
</evidence>
<gene>
    <name evidence="3" type="ORF">AWB79_01869</name>
</gene>
<name>A0A158A3F2_9BURK</name>
<feature type="signal peptide" evidence="2">
    <location>
        <begin position="1"/>
        <end position="19"/>
    </location>
</feature>
<accession>A0A158A3F2</accession>
<dbReference type="STRING" id="1777140.AWB79_01869"/>
<keyword evidence="2" id="KW-0732">Signal</keyword>
<evidence type="ECO:0008006" key="5">
    <source>
        <dbReference type="Google" id="ProtNLM"/>
    </source>
</evidence>
<dbReference type="Proteomes" id="UP000054851">
    <property type="component" value="Unassembled WGS sequence"/>
</dbReference>
<evidence type="ECO:0000256" key="2">
    <source>
        <dbReference type="SAM" id="SignalP"/>
    </source>
</evidence>
<feature type="region of interest" description="Disordered" evidence="1">
    <location>
        <begin position="19"/>
        <end position="93"/>
    </location>
</feature>
<keyword evidence="4" id="KW-1185">Reference proteome</keyword>
<evidence type="ECO:0000313" key="3">
    <source>
        <dbReference type="EMBL" id="SAK52351.1"/>
    </source>
</evidence>
<reference evidence="3" key="1">
    <citation type="submission" date="2016-01" db="EMBL/GenBank/DDBJ databases">
        <authorList>
            <person name="Peeters C."/>
        </authorList>
    </citation>
    <scope>NUCLEOTIDE SEQUENCE</scope>
    <source>
        <strain evidence="3">LMG 29322</strain>
    </source>
</reference>
<proteinExistence type="predicted"/>